<dbReference type="InterPro" id="IPR003439">
    <property type="entry name" value="ABC_transporter-like_ATP-bd"/>
</dbReference>
<dbReference type="InterPro" id="IPR027417">
    <property type="entry name" value="P-loop_NTPase"/>
</dbReference>
<dbReference type="SUPFAM" id="SSF90123">
    <property type="entry name" value="ABC transporter transmembrane region"/>
    <property type="match status" value="1"/>
</dbReference>
<dbReference type="PROSITE" id="PS50893">
    <property type="entry name" value="ABC_TRANSPORTER_2"/>
    <property type="match status" value="1"/>
</dbReference>
<evidence type="ECO:0000313" key="14">
    <source>
        <dbReference type="EMBL" id="WTU73544.1"/>
    </source>
</evidence>
<keyword evidence="6" id="KW-0547">Nucleotide-binding</keyword>
<evidence type="ECO:0000256" key="3">
    <source>
        <dbReference type="ARBA" id="ARBA00022475"/>
    </source>
</evidence>
<dbReference type="Gene3D" id="1.20.1560.10">
    <property type="entry name" value="ABC transporter type 1, transmembrane domain"/>
    <property type="match status" value="1"/>
</dbReference>
<dbReference type="InterPro" id="IPR036640">
    <property type="entry name" value="ABC1_TM_sf"/>
</dbReference>
<organism evidence="14">
    <name type="scientific">Streptomyces sp. NBC_00049</name>
    <dbReference type="NCBI Taxonomy" id="2903617"/>
    <lineage>
        <taxon>Bacteria</taxon>
        <taxon>Bacillati</taxon>
        <taxon>Actinomycetota</taxon>
        <taxon>Actinomycetes</taxon>
        <taxon>Kitasatosporales</taxon>
        <taxon>Streptomycetaceae</taxon>
        <taxon>Streptomyces</taxon>
    </lineage>
</organism>
<protein>
    <submittedName>
        <fullName evidence="14">ABC transporter ATP-binding protein/permease</fullName>
    </submittedName>
</protein>
<sequence>MTSPEAPPEPSPRHWARTLRLLWTVSPAHMLGVVVTTVLTALLPAAAVQLTTQAVQNVADAVAGDDTAGRAALGAGILLATVSLAGHLCSTAQGYLEALLQYRMANGINTRIMEKAVRLRLEHFEDSATYDSLQLANREAAYRPYQLFTQLIAVLSSAVTLVSVAAVLLSWDPWVALAVLCAPIPAVGAGMFYSRITWRVENERAADRRRTTYLQYLVTNDRTYKETRLFGLGGFFLDRYRDLLGRFYGVDRSVARRQSTANALLGLVSVAATSGAVLFAITSTIDSGDIGRLAGYMAAVTVVQGSAQALFSGFGELYEHNLFLGNLFSFLDIPERGVTEGTRPFPARLTRGIEFRDVSFTYPGSADPVLDGFDLTLPAGRCVALVGQNGAGKTTIVKLLSRLYEPDGGTILIDGHPVQEYDLDDLRANIGVIFQDFVQYEESARANIGYAKVDALDDEDGIRRAAAQADATGFLDRLPQGLDTQLGRWFEGGRQLSGGQWQKVALARAFLRDAPVVVLDEPTAAIDAAAEAEIFEKLREISGQATTLLIAHRFSTVRVADHIVVMEQGRVLEQGTHVQLMERDGTYAELFRLQAAGYLDEPVPEAT</sequence>
<evidence type="ECO:0000256" key="2">
    <source>
        <dbReference type="ARBA" id="ARBA00022448"/>
    </source>
</evidence>
<keyword evidence="7 14" id="KW-0067">ATP-binding</keyword>
<dbReference type="EMBL" id="CP108264">
    <property type="protein sequence ID" value="WTU73544.1"/>
    <property type="molecule type" value="Genomic_DNA"/>
</dbReference>
<feature type="domain" description="ABC transporter" evidence="12">
    <location>
        <begin position="353"/>
        <end position="593"/>
    </location>
</feature>
<dbReference type="PROSITE" id="PS00211">
    <property type="entry name" value="ABC_TRANSPORTER_1"/>
    <property type="match status" value="1"/>
</dbReference>
<feature type="transmembrane region" description="Helical" evidence="11">
    <location>
        <begin position="20"/>
        <end position="43"/>
    </location>
</feature>
<evidence type="ECO:0000256" key="5">
    <source>
        <dbReference type="ARBA" id="ARBA00022692"/>
    </source>
</evidence>
<keyword evidence="4" id="KW-0997">Cell inner membrane</keyword>
<dbReference type="SUPFAM" id="SSF52540">
    <property type="entry name" value="P-loop containing nucleoside triphosphate hydrolases"/>
    <property type="match status" value="1"/>
</dbReference>
<keyword evidence="3" id="KW-1003">Cell membrane</keyword>
<proteinExistence type="inferred from homology"/>
<dbReference type="Gene3D" id="3.40.50.300">
    <property type="entry name" value="P-loop containing nucleotide triphosphate hydrolases"/>
    <property type="match status" value="1"/>
</dbReference>
<keyword evidence="9 11" id="KW-0472">Membrane</keyword>
<reference evidence="14" key="1">
    <citation type="submission" date="2022-10" db="EMBL/GenBank/DDBJ databases">
        <title>The complete genomes of actinobacterial strains from the NBC collection.</title>
        <authorList>
            <person name="Joergensen T.S."/>
            <person name="Alvarez Arevalo M."/>
            <person name="Sterndorff E.B."/>
            <person name="Faurdal D."/>
            <person name="Vuksanovic O."/>
            <person name="Mourched A.-S."/>
            <person name="Charusanti P."/>
            <person name="Shaw S."/>
            <person name="Blin K."/>
            <person name="Weber T."/>
        </authorList>
    </citation>
    <scope>NUCLEOTIDE SEQUENCE</scope>
    <source>
        <strain evidence="14">NBC_00049</strain>
    </source>
</reference>
<keyword evidence="2" id="KW-0813">Transport</keyword>
<dbReference type="InterPro" id="IPR011527">
    <property type="entry name" value="ABC1_TM_dom"/>
</dbReference>
<dbReference type="PANTHER" id="PTHR43394">
    <property type="entry name" value="ATP-DEPENDENT PERMEASE MDL1, MITOCHONDRIAL"/>
    <property type="match status" value="1"/>
</dbReference>
<evidence type="ECO:0000259" key="12">
    <source>
        <dbReference type="PROSITE" id="PS50893"/>
    </source>
</evidence>
<dbReference type="AlphaFoldDB" id="A0AAU2JPU2"/>
<keyword evidence="8 11" id="KW-1133">Transmembrane helix</keyword>
<comment type="subcellular location">
    <subcellularLocation>
        <location evidence="1">Cell inner membrane</location>
        <topology evidence="1">Multi-pass membrane protein</topology>
    </subcellularLocation>
</comment>
<evidence type="ECO:0000256" key="7">
    <source>
        <dbReference type="ARBA" id="ARBA00022840"/>
    </source>
</evidence>
<evidence type="ECO:0000256" key="8">
    <source>
        <dbReference type="ARBA" id="ARBA00022989"/>
    </source>
</evidence>
<dbReference type="GO" id="GO:0005524">
    <property type="term" value="F:ATP binding"/>
    <property type="evidence" value="ECO:0007669"/>
    <property type="project" value="UniProtKB-KW"/>
</dbReference>
<dbReference type="GO" id="GO:0016887">
    <property type="term" value="F:ATP hydrolysis activity"/>
    <property type="evidence" value="ECO:0007669"/>
    <property type="project" value="InterPro"/>
</dbReference>
<dbReference type="InterPro" id="IPR039421">
    <property type="entry name" value="Type_1_exporter"/>
</dbReference>
<evidence type="ECO:0000256" key="10">
    <source>
        <dbReference type="ARBA" id="ARBA00023455"/>
    </source>
</evidence>
<dbReference type="InterPro" id="IPR003593">
    <property type="entry name" value="AAA+_ATPase"/>
</dbReference>
<dbReference type="GO" id="GO:0005886">
    <property type="term" value="C:plasma membrane"/>
    <property type="evidence" value="ECO:0007669"/>
    <property type="project" value="UniProtKB-SubCell"/>
</dbReference>
<evidence type="ECO:0000256" key="1">
    <source>
        <dbReference type="ARBA" id="ARBA00004429"/>
    </source>
</evidence>
<keyword evidence="5 11" id="KW-0812">Transmembrane</keyword>
<dbReference type="PROSITE" id="PS50929">
    <property type="entry name" value="ABC_TM1F"/>
    <property type="match status" value="1"/>
</dbReference>
<evidence type="ECO:0000256" key="9">
    <source>
        <dbReference type="ARBA" id="ARBA00023136"/>
    </source>
</evidence>
<dbReference type="SMART" id="SM00382">
    <property type="entry name" value="AAA"/>
    <property type="match status" value="1"/>
</dbReference>
<dbReference type="GO" id="GO:0015421">
    <property type="term" value="F:ABC-type oligopeptide transporter activity"/>
    <property type="evidence" value="ECO:0007669"/>
    <property type="project" value="TreeGrafter"/>
</dbReference>
<feature type="transmembrane region" description="Helical" evidence="11">
    <location>
        <begin position="261"/>
        <end position="281"/>
    </location>
</feature>
<name>A0AAU2JPU2_9ACTN</name>
<evidence type="ECO:0000256" key="11">
    <source>
        <dbReference type="SAM" id="Phobius"/>
    </source>
</evidence>
<dbReference type="InterPro" id="IPR017871">
    <property type="entry name" value="ABC_transporter-like_CS"/>
</dbReference>
<dbReference type="FunFam" id="3.40.50.300:FF:000221">
    <property type="entry name" value="Multidrug ABC transporter ATP-binding protein"/>
    <property type="match status" value="1"/>
</dbReference>
<feature type="domain" description="ABC transmembrane type-1" evidence="13">
    <location>
        <begin position="31"/>
        <end position="319"/>
    </location>
</feature>
<accession>A0AAU2JPU2</accession>
<dbReference type="Pfam" id="PF00005">
    <property type="entry name" value="ABC_tran"/>
    <property type="match status" value="1"/>
</dbReference>
<evidence type="ECO:0000259" key="13">
    <source>
        <dbReference type="PROSITE" id="PS50929"/>
    </source>
</evidence>
<feature type="transmembrane region" description="Helical" evidence="11">
    <location>
        <begin position="147"/>
        <end position="168"/>
    </location>
</feature>
<dbReference type="PANTHER" id="PTHR43394:SF1">
    <property type="entry name" value="ATP-BINDING CASSETTE SUB-FAMILY B MEMBER 10, MITOCHONDRIAL"/>
    <property type="match status" value="1"/>
</dbReference>
<gene>
    <name evidence="14" type="ORF">OG327_09445</name>
</gene>
<evidence type="ECO:0000256" key="6">
    <source>
        <dbReference type="ARBA" id="ARBA00022741"/>
    </source>
</evidence>
<comment type="similarity">
    <text evidence="10">Belongs to the ABC transporter superfamily. Siderophore-Fe(3+) uptake transporter (SIUT) (TC 3.A.1.21) family.</text>
</comment>
<evidence type="ECO:0000256" key="4">
    <source>
        <dbReference type="ARBA" id="ARBA00022519"/>
    </source>
</evidence>
<feature type="transmembrane region" description="Helical" evidence="11">
    <location>
        <begin position="174"/>
        <end position="194"/>
    </location>
</feature>